<keyword evidence="8" id="KW-1185">Reference proteome</keyword>
<gene>
    <name evidence="7" type="ORF">PCOR1329_LOCUS75623</name>
</gene>
<dbReference type="PANTHER" id="PTHR20935">
    <property type="entry name" value="PHOSPHOGLYCERATE MUTASE-RELATED"/>
    <property type="match status" value="1"/>
</dbReference>
<feature type="transmembrane region" description="Helical" evidence="6">
    <location>
        <begin position="6"/>
        <end position="29"/>
    </location>
</feature>
<evidence type="ECO:0000256" key="6">
    <source>
        <dbReference type="SAM" id="Phobius"/>
    </source>
</evidence>
<dbReference type="SUPFAM" id="SSF53254">
    <property type="entry name" value="Phosphoglycerate mutase-like"/>
    <property type="match status" value="1"/>
</dbReference>
<feature type="region of interest" description="Disordered" evidence="5">
    <location>
        <begin position="94"/>
        <end position="113"/>
    </location>
</feature>
<evidence type="ECO:0000256" key="5">
    <source>
        <dbReference type="SAM" id="MobiDB-lite"/>
    </source>
</evidence>
<evidence type="ECO:0000256" key="4">
    <source>
        <dbReference type="ARBA" id="ARBA00040722"/>
    </source>
</evidence>
<sequence length="189" mass="20254">MQEPKWYFLPRLAVFSASVTGAFALFDVLNSQLRWWRGEADQWLADWDAAPEAPDTPATPAEEALLTAKLLRAAETRSDRTGRRYVVFVRHAQPREGAGDGSGDAPAGPALTETGRRQAELTGRRLQELFGRGRGALSRGGVSVVYHSSAPEAAATAEIIRGCFTGGCNLLESPLLAEGVPALPSPAPR</sequence>
<dbReference type="PANTHER" id="PTHR20935:SF0">
    <property type="entry name" value="SERINE_THREONINE-PROTEIN PHOSPHATASE PGAM5, MITOCHONDRIAL"/>
    <property type="match status" value="1"/>
</dbReference>
<dbReference type="InterPro" id="IPR013078">
    <property type="entry name" value="His_Pase_superF_clade-1"/>
</dbReference>
<dbReference type="Gene3D" id="3.40.50.1240">
    <property type="entry name" value="Phosphoglycerate mutase-like"/>
    <property type="match status" value="1"/>
</dbReference>
<dbReference type="CDD" id="cd07067">
    <property type="entry name" value="HP_PGM_like"/>
    <property type="match status" value="1"/>
</dbReference>
<keyword evidence="2" id="KW-0378">Hydrolase</keyword>
<comment type="caution">
    <text evidence="7">The sequence shown here is derived from an EMBL/GenBank/DDBJ whole genome shotgun (WGS) entry which is preliminary data.</text>
</comment>
<dbReference type="InterPro" id="IPR051021">
    <property type="entry name" value="Mito_Ser/Thr_phosphatase"/>
</dbReference>
<keyword evidence="6" id="KW-0472">Membrane</keyword>
<protein>
    <recommendedName>
        <fullName evidence="3">Serine/threonine-protein phosphatase PGAM5, mitochondrial</fullName>
    </recommendedName>
    <alternativeName>
        <fullName evidence="4">Serine/threonine-protein phosphatase Pgam5, mitochondrial</fullName>
    </alternativeName>
</protein>
<name>A0ABN9XCY3_9DINO</name>
<evidence type="ECO:0000313" key="7">
    <source>
        <dbReference type="EMBL" id="CAK0897450.1"/>
    </source>
</evidence>
<comment type="similarity">
    <text evidence="1">Belongs to the phosphoglycerate mutase family. BPG-dependent PGAM subfamily.</text>
</comment>
<keyword evidence="6" id="KW-0812">Transmembrane</keyword>
<dbReference type="EMBL" id="CAUYUJ010020335">
    <property type="protein sequence ID" value="CAK0897450.1"/>
    <property type="molecule type" value="Genomic_DNA"/>
</dbReference>
<evidence type="ECO:0000256" key="1">
    <source>
        <dbReference type="ARBA" id="ARBA00006717"/>
    </source>
</evidence>
<dbReference type="InterPro" id="IPR029033">
    <property type="entry name" value="His_PPase_superfam"/>
</dbReference>
<evidence type="ECO:0000256" key="3">
    <source>
        <dbReference type="ARBA" id="ARBA00039765"/>
    </source>
</evidence>
<evidence type="ECO:0000256" key="2">
    <source>
        <dbReference type="ARBA" id="ARBA00022801"/>
    </source>
</evidence>
<feature type="non-terminal residue" evidence="7">
    <location>
        <position position="189"/>
    </location>
</feature>
<accession>A0ABN9XCY3</accession>
<keyword evidence="6" id="KW-1133">Transmembrane helix</keyword>
<reference evidence="7" key="1">
    <citation type="submission" date="2023-10" db="EMBL/GenBank/DDBJ databases">
        <authorList>
            <person name="Chen Y."/>
            <person name="Shah S."/>
            <person name="Dougan E. K."/>
            <person name="Thang M."/>
            <person name="Chan C."/>
        </authorList>
    </citation>
    <scope>NUCLEOTIDE SEQUENCE [LARGE SCALE GENOMIC DNA]</scope>
</reference>
<organism evidence="7 8">
    <name type="scientific">Prorocentrum cordatum</name>
    <dbReference type="NCBI Taxonomy" id="2364126"/>
    <lineage>
        <taxon>Eukaryota</taxon>
        <taxon>Sar</taxon>
        <taxon>Alveolata</taxon>
        <taxon>Dinophyceae</taxon>
        <taxon>Prorocentrales</taxon>
        <taxon>Prorocentraceae</taxon>
        <taxon>Prorocentrum</taxon>
    </lineage>
</organism>
<evidence type="ECO:0000313" key="8">
    <source>
        <dbReference type="Proteomes" id="UP001189429"/>
    </source>
</evidence>
<proteinExistence type="inferred from homology"/>
<dbReference type="Proteomes" id="UP001189429">
    <property type="component" value="Unassembled WGS sequence"/>
</dbReference>